<name>A0AAD5MM86_PARTN</name>
<gene>
    <name evidence="1" type="ORF">KIN20_020218</name>
</gene>
<dbReference type="EMBL" id="JAHQIW010004100">
    <property type="protein sequence ID" value="KAJ1361052.1"/>
    <property type="molecule type" value="Genomic_DNA"/>
</dbReference>
<evidence type="ECO:0000313" key="1">
    <source>
        <dbReference type="EMBL" id="KAJ1361052.1"/>
    </source>
</evidence>
<comment type="caution">
    <text evidence="1">The sequence shown here is derived from an EMBL/GenBank/DDBJ whole genome shotgun (WGS) entry which is preliminary data.</text>
</comment>
<dbReference type="Proteomes" id="UP001196413">
    <property type="component" value="Unassembled WGS sequence"/>
</dbReference>
<sequence length="54" mass="5961">MQRKLSKSKLVPSANTISSELSFSKEADQGLLLQSRQHKSVGALYMVAKIIIND</sequence>
<dbReference type="AlphaFoldDB" id="A0AAD5MM86"/>
<reference evidence="1" key="1">
    <citation type="submission" date="2021-06" db="EMBL/GenBank/DDBJ databases">
        <title>Parelaphostrongylus tenuis whole genome reference sequence.</title>
        <authorList>
            <person name="Garwood T.J."/>
            <person name="Larsen P.A."/>
            <person name="Fountain-Jones N.M."/>
            <person name="Garbe J.R."/>
            <person name="Macchietto M.G."/>
            <person name="Kania S.A."/>
            <person name="Gerhold R.W."/>
            <person name="Richards J.E."/>
            <person name="Wolf T.M."/>
        </authorList>
    </citation>
    <scope>NUCLEOTIDE SEQUENCE</scope>
    <source>
        <strain evidence="1">MNPRO001-30</strain>
        <tissue evidence="1">Meninges</tissue>
    </source>
</reference>
<keyword evidence="2" id="KW-1185">Reference proteome</keyword>
<organism evidence="1 2">
    <name type="scientific">Parelaphostrongylus tenuis</name>
    <name type="common">Meningeal worm</name>
    <dbReference type="NCBI Taxonomy" id="148309"/>
    <lineage>
        <taxon>Eukaryota</taxon>
        <taxon>Metazoa</taxon>
        <taxon>Ecdysozoa</taxon>
        <taxon>Nematoda</taxon>
        <taxon>Chromadorea</taxon>
        <taxon>Rhabditida</taxon>
        <taxon>Rhabditina</taxon>
        <taxon>Rhabditomorpha</taxon>
        <taxon>Strongyloidea</taxon>
        <taxon>Metastrongylidae</taxon>
        <taxon>Parelaphostrongylus</taxon>
    </lineage>
</organism>
<accession>A0AAD5MM86</accession>
<proteinExistence type="predicted"/>
<protein>
    <submittedName>
        <fullName evidence="1">Uncharacterized protein</fullName>
    </submittedName>
</protein>
<evidence type="ECO:0000313" key="2">
    <source>
        <dbReference type="Proteomes" id="UP001196413"/>
    </source>
</evidence>